<protein>
    <submittedName>
        <fullName evidence="2">Uncharacterized protein</fullName>
    </submittedName>
</protein>
<evidence type="ECO:0000313" key="2">
    <source>
        <dbReference type="EMBL" id="KKN79142.1"/>
    </source>
</evidence>
<dbReference type="EMBL" id="LAZR01000252">
    <property type="protein sequence ID" value="KKN79142.1"/>
    <property type="molecule type" value="Genomic_DNA"/>
</dbReference>
<feature type="region of interest" description="Disordered" evidence="1">
    <location>
        <begin position="66"/>
        <end position="85"/>
    </location>
</feature>
<sequence>MDAVKRSQRYSFRVHADSYHKDIHSDALAIHSSQREEHERLYPDIKIDEKNRPVFDNFKKHDKYLDDTGHVKNRAPNQPRTVRAT</sequence>
<name>A0A0F9TW12_9ZZZZ</name>
<accession>A0A0F9TW12</accession>
<organism evidence="2">
    <name type="scientific">marine sediment metagenome</name>
    <dbReference type="NCBI Taxonomy" id="412755"/>
    <lineage>
        <taxon>unclassified sequences</taxon>
        <taxon>metagenomes</taxon>
        <taxon>ecological metagenomes</taxon>
    </lineage>
</organism>
<reference evidence="2" key="1">
    <citation type="journal article" date="2015" name="Nature">
        <title>Complex archaea that bridge the gap between prokaryotes and eukaryotes.</title>
        <authorList>
            <person name="Spang A."/>
            <person name="Saw J.H."/>
            <person name="Jorgensen S.L."/>
            <person name="Zaremba-Niedzwiedzka K."/>
            <person name="Martijn J."/>
            <person name="Lind A.E."/>
            <person name="van Eijk R."/>
            <person name="Schleper C."/>
            <person name="Guy L."/>
            <person name="Ettema T.J."/>
        </authorList>
    </citation>
    <scope>NUCLEOTIDE SEQUENCE</scope>
</reference>
<proteinExistence type="predicted"/>
<gene>
    <name evidence="2" type="ORF">LCGC14_0343300</name>
</gene>
<evidence type="ECO:0000256" key="1">
    <source>
        <dbReference type="SAM" id="MobiDB-lite"/>
    </source>
</evidence>
<comment type="caution">
    <text evidence="2">The sequence shown here is derived from an EMBL/GenBank/DDBJ whole genome shotgun (WGS) entry which is preliminary data.</text>
</comment>
<feature type="compositionally biased region" description="Polar residues" evidence="1">
    <location>
        <begin position="75"/>
        <end position="85"/>
    </location>
</feature>
<dbReference type="AlphaFoldDB" id="A0A0F9TW12"/>